<protein>
    <submittedName>
        <fullName evidence="2">Uncharacterized protein</fullName>
    </submittedName>
</protein>
<dbReference type="AlphaFoldDB" id="A0AAD7JHR2"/>
<sequence>MIIPTSITPPHQLFTLKPSSTAPINGGHGRIPSGGLGTPTRANQTTPPTPDPLAYATGRYVNCDLHPLSCEIDGSIVGAVALVRTEYVESEKFHQEVTPQFHGWGKCTSERKGHCYFDIKCKVVAMTAEWPLQRTLNATRLSGDRIFIQIQFKLALAFRRSGQDFHGLHGFIPSSREHHVIDAAVASLLKMGCREMAGKQSASMAVNDLHVL</sequence>
<feature type="compositionally biased region" description="Gly residues" evidence="1">
    <location>
        <begin position="26"/>
        <end position="37"/>
    </location>
</feature>
<organism evidence="2 3">
    <name type="scientific">Mycena maculata</name>
    <dbReference type="NCBI Taxonomy" id="230809"/>
    <lineage>
        <taxon>Eukaryota</taxon>
        <taxon>Fungi</taxon>
        <taxon>Dikarya</taxon>
        <taxon>Basidiomycota</taxon>
        <taxon>Agaricomycotina</taxon>
        <taxon>Agaricomycetes</taxon>
        <taxon>Agaricomycetidae</taxon>
        <taxon>Agaricales</taxon>
        <taxon>Marasmiineae</taxon>
        <taxon>Mycenaceae</taxon>
        <taxon>Mycena</taxon>
    </lineage>
</organism>
<reference evidence="2" key="1">
    <citation type="submission" date="2023-03" db="EMBL/GenBank/DDBJ databases">
        <title>Massive genome expansion in bonnet fungi (Mycena s.s.) driven by repeated elements and novel gene families across ecological guilds.</title>
        <authorList>
            <consortium name="Lawrence Berkeley National Laboratory"/>
            <person name="Harder C.B."/>
            <person name="Miyauchi S."/>
            <person name="Viragh M."/>
            <person name="Kuo A."/>
            <person name="Thoen E."/>
            <person name="Andreopoulos B."/>
            <person name="Lu D."/>
            <person name="Skrede I."/>
            <person name="Drula E."/>
            <person name="Henrissat B."/>
            <person name="Morin E."/>
            <person name="Kohler A."/>
            <person name="Barry K."/>
            <person name="LaButti K."/>
            <person name="Morin E."/>
            <person name="Salamov A."/>
            <person name="Lipzen A."/>
            <person name="Mereny Z."/>
            <person name="Hegedus B."/>
            <person name="Baldrian P."/>
            <person name="Stursova M."/>
            <person name="Weitz H."/>
            <person name="Taylor A."/>
            <person name="Grigoriev I.V."/>
            <person name="Nagy L.G."/>
            <person name="Martin F."/>
            <person name="Kauserud H."/>
        </authorList>
    </citation>
    <scope>NUCLEOTIDE SEQUENCE</scope>
    <source>
        <strain evidence="2">CBHHK188m</strain>
    </source>
</reference>
<evidence type="ECO:0000313" key="3">
    <source>
        <dbReference type="Proteomes" id="UP001215280"/>
    </source>
</evidence>
<name>A0AAD7JHR2_9AGAR</name>
<evidence type="ECO:0000313" key="2">
    <source>
        <dbReference type="EMBL" id="KAJ7764148.1"/>
    </source>
</evidence>
<comment type="caution">
    <text evidence="2">The sequence shown here is derived from an EMBL/GenBank/DDBJ whole genome shotgun (WGS) entry which is preliminary data.</text>
</comment>
<dbReference type="EMBL" id="JARJLG010000038">
    <property type="protein sequence ID" value="KAJ7764148.1"/>
    <property type="molecule type" value="Genomic_DNA"/>
</dbReference>
<proteinExistence type="predicted"/>
<keyword evidence="3" id="KW-1185">Reference proteome</keyword>
<feature type="region of interest" description="Disordered" evidence="1">
    <location>
        <begin position="17"/>
        <end position="48"/>
    </location>
</feature>
<evidence type="ECO:0000256" key="1">
    <source>
        <dbReference type="SAM" id="MobiDB-lite"/>
    </source>
</evidence>
<accession>A0AAD7JHR2</accession>
<dbReference type="Proteomes" id="UP001215280">
    <property type="component" value="Unassembled WGS sequence"/>
</dbReference>
<gene>
    <name evidence="2" type="ORF">DFH07DRAFT_770554</name>
</gene>